<dbReference type="Gene3D" id="1.25.40.20">
    <property type="entry name" value="Ankyrin repeat-containing domain"/>
    <property type="match status" value="1"/>
</dbReference>
<keyword evidence="2 3" id="KW-0040">ANK repeat</keyword>
<evidence type="ECO:0000256" key="3">
    <source>
        <dbReference type="PROSITE-ProRule" id="PRU00023"/>
    </source>
</evidence>
<dbReference type="Pfam" id="PF13637">
    <property type="entry name" value="Ank_4"/>
    <property type="match status" value="1"/>
</dbReference>
<proteinExistence type="predicted"/>
<dbReference type="InterPro" id="IPR036770">
    <property type="entry name" value="Ankyrin_rpt-contain_sf"/>
</dbReference>
<evidence type="ECO:0000256" key="2">
    <source>
        <dbReference type="ARBA" id="ARBA00023043"/>
    </source>
</evidence>
<protein>
    <submittedName>
        <fullName evidence="4">Ankyrin repeat domain-containing protein</fullName>
    </submittedName>
</protein>
<gene>
    <name evidence="4" type="ORF">IFE08_11035</name>
</gene>
<dbReference type="PANTHER" id="PTHR24134:SF9">
    <property type="entry name" value="ANKYRIN REPEAT AND SOCS BOX PROTEIN 8"/>
    <property type="match status" value="1"/>
</dbReference>
<dbReference type="Proteomes" id="UP000593915">
    <property type="component" value="Chromosome"/>
</dbReference>
<sequence>MIKLKDIGNFETVPKIAEDIINGNISNLELHLKSGWNIEKEIVISKYIDLSPIDCALIMENFESVKWLVEHGVNLNKKDNPAFLKAVRYCNEKIIRYLVENGAAVNGVNAVKSEAFQEALYGNRYTNLPLIHELGHRVEKYGGKAFRSSVAKRDYKALKFFIKHGVDINYQNADQVYPFKPTPLCVAALYTDLKMCKFLTESGADVTRKDKYGMRPYSIALEKGDLKMAEYFKSSEPKEYHSLQNKMDEIKPYKLPAVLIDFLQSGALSFQLENCDFKSIDFFSLTDTIPLKIGKQNLLRISKSVGDYRHIHILWNPESSQIAYYDMEHEEFANICKAEDFIKDTSLYLQKILDGEFI</sequence>
<name>A0A7S6WNH2_9SPIR</name>
<organism evidence="4 5">
    <name type="scientific">Treponema pedis</name>
    <dbReference type="NCBI Taxonomy" id="409322"/>
    <lineage>
        <taxon>Bacteria</taxon>
        <taxon>Pseudomonadati</taxon>
        <taxon>Spirochaetota</taxon>
        <taxon>Spirochaetia</taxon>
        <taxon>Spirochaetales</taxon>
        <taxon>Treponemataceae</taxon>
        <taxon>Treponema</taxon>
    </lineage>
</organism>
<dbReference type="Pfam" id="PF12796">
    <property type="entry name" value="Ank_2"/>
    <property type="match status" value="1"/>
</dbReference>
<dbReference type="AlphaFoldDB" id="A0A7S6WNH2"/>
<evidence type="ECO:0000313" key="5">
    <source>
        <dbReference type="Proteomes" id="UP000593915"/>
    </source>
</evidence>
<dbReference type="InterPro" id="IPR002110">
    <property type="entry name" value="Ankyrin_rpt"/>
</dbReference>
<dbReference type="PROSITE" id="PS50088">
    <property type="entry name" value="ANK_REPEAT"/>
    <property type="match status" value="1"/>
</dbReference>
<keyword evidence="1" id="KW-0677">Repeat</keyword>
<dbReference type="RefSeq" id="WP_194075901.1">
    <property type="nucleotide sequence ID" value="NZ_CP061839.1"/>
</dbReference>
<dbReference type="PANTHER" id="PTHR24134">
    <property type="entry name" value="ANKYRIN REPEAT-CONTAINING PROTEIN DDB_G0279043"/>
    <property type="match status" value="1"/>
</dbReference>
<accession>A0A7S6WNH2</accession>
<dbReference type="SUPFAM" id="SSF48403">
    <property type="entry name" value="Ankyrin repeat"/>
    <property type="match status" value="1"/>
</dbReference>
<evidence type="ECO:0000313" key="4">
    <source>
        <dbReference type="EMBL" id="QOW60342.1"/>
    </source>
</evidence>
<evidence type="ECO:0000256" key="1">
    <source>
        <dbReference type="ARBA" id="ARBA00022737"/>
    </source>
</evidence>
<feature type="repeat" description="ANK" evidence="3">
    <location>
        <begin position="179"/>
        <end position="211"/>
    </location>
</feature>
<dbReference type="EMBL" id="CP061839">
    <property type="protein sequence ID" value="QOW60342.1"/>
    <property type="molecule type" value="Genomic_DNA"/>
</dbReference>
<dbReference type="SMART" id="SM00248">
    <property type="entry name" value="ANK"/>
    <property type="match status" value="4"/>
</dbReference>
<reference evidence="4 5" key="1">
    <citation type="submission" date="2020-09" db="EMBL/GenBank/DDBJ databases">
        <title>Characterization of Treponema spp. from bovine digital dermatitis in Korea.</title>
        <authorList>
            <person name="Espiritu H.M."/>
            <person name="Cho Y.I."/>
            <person name="Mamuad L."/>
        </authorList>
    </citation>
    <scope>NUCLEOTIDE SEQUENCE [LARGE SCALE GENOMIC DNA]</scope>
    <source>
        <strain evidence="4 5">KS1</strain>
    </source>
</reference>